<dbReference type="PANTHER" id="PTHR31005">
    <property type="entry name" value="DUF4139 DOMAIN-CONTAINING PROTEIN"/>
    <property type="match status" value="1"/>
</dbReference>
<reference evidence="4 5" key="1">
    <citation type="submission" date="2021-06" db="EMBL/GenBank/DDBJ databases">
        <title>50 bacteria genomes isolated from Dapeng, Shenzhen, China.</title>
        <authorList>
            <person name="Zheng W."/>
            <person name="Yu S."/>
            <person name="Huang Y."/>
        </authorList>
    </citation>
    <scope>NUCLEOTIDE SEQUENCE [LARGE SCALE GENOMIC DNA]</scope>
    <source>
        <strain evidence="4 5">DP1N14-2</strain>
    </source>
</reference>
<sequence length="545" mass="58285">MVFALTSFAAAAAAADTIPVSSTVSEVTLYPGLAEVTRSAALMLPEGRHRLVLQNVPKTAALETLQVEIAGARRVATLLRENYVPPRDAGDPAAEAAEARMREVELRMAAVRDEAARARSGVRAAEASIGFLQQLGANEGLAEADAAALSAIARMISEEAAGASQAAVAAEAEARRIELQLEDLEEELAAAQAALAAITLEDNDRLYIAVDIEAEQAGEGAVRVSYYTTGEGRIGWQPSYEMHLSTVTEQQVVLKRAVMLVQDTGENWQDVALTLSTAVPGDQGSPSVLRPWLRRVEEPQPPRALKSMGQDAAELSALAEPAAAPVFAEEARGGWGTDLGGAAATYRFGMPVSIASGADLLRLEMDSLTAKAEMRAVAVPLQDGTAYRVATFSNTFGEQLLASDEVPRFVDGKLVTVEDFAGLAPGAEMDAGFGPIEGLKLRRDVLGQSEGEQGLISRSNAQVQKVEITVENLTAQDWAVRVLDRVPYSQQDDLEIEWSASPRPAEENVEKQRGILAWDLELEAGESRTIRLDTTLSWPEGMVLR</sequence>
<feature type="domain" description="DUF4139" evidence="2">
    <location>
        <begin position="224"/>
        <end position="540"/>
    </location>
</feature>
<organism evidence="4 5">
    <name type="scientific">Leisingera daeponensis</name>
    <dbReference type="NCBI Taxonomy" id="405746"/>
    <lineage>
        <taxon>Bacteria</taxon>
        <taxon>Pseudomonadati</taxon>
        <taxon>Pseudomonadota</taxon>
        <taxon>Alphaproteobacteria</taxon>
        <taxon>Rhodobacterales</taxon>
        <taxon>Roseobacteraceae</taxon>
        <taxon>Leisingera</taxon>
    </lineage>
</organism>
<dbReference type="EMBL" id="JAHVJA010000010">
    <property type="protein sequence ID" value="MBY6141365.1"/>
    <property type="molecule type" value="Genomic_DNA"/>
</dbReference>
<feature type="coiled-coil region" evidence="1">
    <location>
        <begin position="62"/>
        <end position="114"/>
    </location>
</feature>
<feature type="domain" description="DUF4140" evidence="3">
    <location>
        <begin position="27"/>
        <end position="120"/>
    </location>
</feature>
<keyword evidence="1" id="KW-0175">Coiled coil</keyword>
<evidence type="ECO:0000259" key="2">
    <source>
        <dbReference type="Pfam" id="PF13598"/>
    </source>
</evidence>
<name>A0ABS7NJL9_9RHOB</name>
<comment type="caution">
    <text evidence="4">The sequence shown here is derived from an EMBL/GenBank/DDBJ whole genome shotgun (WGS) entry which is preliminary data.</text>
</comment>
<dbReference type="InterPro" id="IPR011935">
    <property type="entry name" value="CHP02231"/>
</dbReference>
<dbReference type="InterPro" id="IPR037291">
    <property type="entry name" value="DUF4139"/>
</dbReference>
<dbReference type="Pfam" id="PF13600">
    <property type="entry name" value="DUF4140"/>
    <property type="match status" value="1"/>
</dbReference>
<evidence type="ECO:0000313" key="4">
    <source>
        <dbReference type="EMBL" id="MBY6141365.1"/>
    </source>
</evidence>
<gene>
    <name evidence="4" type="ORF">KUV26_18150</name>
</gene>
<protein>
    <submittedName>
        <fullName evidence="4">DUF4139 domain-containing protein</fullName>
    </submittedName>
</protein>
<feature type="coiled-coil region" evidence="1">
    <location>
        <begin position="167"/>
        <end position="201"/>
    </location>
</feature>
<accession>A0ABS7NJL9</accession>
<proteinExistence type="predicted"/>
<evidence type="ECO:0000256" key="1">
    <source>
        <dbReference type="SAM" id="Coils"/>
    </source>
</evidence>
<dbReference type="Pfam" id="PF13598">
    <property type="entry name" value="DUF4139"/>
    <property type="match status" value="1"/>
</dbReference>
<dbReference type="InterPro" id="IPR025554">
    <property type="entry name" value="DUF4140"/>
</dbReference>
<dbReference type="PANTHER" id="PTHR31005:SF8">
    <property type="entry name" value="DUF4139 DOMAIN-CONTAINING PROTEIN"/>
    <property type="match status" value="1"/>
</dbReference>
<dbReference type="NCBIfam" id="TIGR02231">
    <property type="entry name" value="mucoidy inhibitor MuiA family protein"/>
    <property type="match status" value="1"/>
</dbReference>
<evidence type="ECO:0000259" key="3">
    <source>
        <dbReference type="Pfam" id="PF13600"/>
    </source>
</evidence>
<evidence type="ECO:0000313" key="5">
    <source>
        <dbReference type="Proteomes" id="UP000766629"/>
    </source>
</evidence>
<keyword evidence="5" id="KW-1185">Reference proteome</keyword>
<dbReference type="Proteomes" id="UP000766629">
    <property type="component" value="Unassembled WGS sequence"/>
</dbReference>